<dbReference type="PROSITE" id="PS00455">
    <property type="entry name" value="AMP_BINDING"/>
    <property type="match status" value="2"/>
</dbReference>
<dbReference type="Gene3D" id="3.30.559.10">
    <property type="entry name" value="Chloramphenicol acetyltransferase-like domain"/>
    <property type="match status" value="3"/>
</dbReference>
<feature type="region of interest" description="Disordered" evidence="4">
    <location>
        <begin position="2051"/>
        <end position="2084"/>
    </location>
</feature>
<dbReference type="InterPro" id="IPR010071">
    <property type="entry name" value="AA_adenyl_dom"/>
</dbReference>
<name>R1FJD4_9PSEU</name>
<dbReference type="SUPFAM" id="SSF47336">
    <property type="entry name" value="ACP-like"/>
    <property type="match status" value="2"/>
</dbReference>
<evidence type="ECO:0000256" key="1">
    <source>
        <dbReference type="ARBA" id="ARBA00001957"/>
    </source>
</evidence>
<dbReference type="InterPro" id="IPR036736">
    <property type="entry name" value="ACP-like_sf"/>
</dbReference>
<dbReference type="Gene3D" id="3.30.300.30">
    <property type="match status" value="2"/>
</dbReference>
<keyword evidence="3" id="KW-0597">Phosphoprotein</keyword>
<evidence type="ECO:0000256" key="2">
    <source>
        <dbReference type="ARBA" id="ARBA00022450"/>
    </source>
</evidence>
<dbReference type="InterPro" id="IPR006162">
    <property type="entry name" value="Ppantetheine_attach_site"/>
</dbReference>
<dbReference type="Pfam" id="PF00668">
    <property type="entry name" value="Condensation"/>
    <property type="match status" value="3"/>
</dbReference>
<dbReference type="GO" id="GO:0043041">
    <property type="term" value="P:amino acid activation for nonribosomal peptide biosynthetic process"/>
    <property type="evidence" value="ECO:0007669"/>
    <property type="project" value="TreeGrafter"/>
</dbReference>
<dbReference type="InterPro" id="IPR001242">
    <property type="entry name" value="Condensation_dom"/>
</dbReference>
<dbReference type="NCBIfam" id="TIGR01733">
    <property type="entry name" value="AA-adenyl-dom"/>
    <property type="match status" value="2"/>
</dbReference>
<gene>
    <name evidence="6" type="ORF">H480_41595</name>
</gene>
<dbReference type="GO" id="GO:0031177">
    <property type="term" value="F:phosphopantetheine binding"/>
    <property type="evidence" value="ECO:0007669"/>
    <property type="project" value="InterPro"/>
</dbReference>
<dbReference type="Pfam" id="PF00550">
    <property type="entry name" value="PP-binding"/>
    <property type="match status" value="2"/>
</dbReference>
<dbReference type="PANTHER" id="PTHR45527:SF1">
    <property type="entry name" value="FATTY ACID SYNTHASE"/>
    <property type="match status" value="1"/>
</dbReference>
<dbReference type="PROSITE" id="PS50075">
    <property type="entry name" value="CARRIER"/>
    <property type="match status" value="2"/>
</dbReference>
<dbReference type="InterPro" id="IPR042099">
    <property type="entry name" value="ANL_N_sf"/>
</dbReference>
<dbReference type="GO" id="GO:0072330">
    <property type="term" value="P:monocarboxylic acid biosynthetic process"/>
    <property type="evidence" value="ECO:0007669"/>
    <property type="project" value="UniProtKB-ARBA"/>
</dbReference>
<dbReference type="CDD" id="cd12116">
    <property type="entry name" value="A_NRPS_Ta1_like"/>
    <property type="match status" value="1"/>
</dbReference>
<dbReference type="GO" id="GO:0003824">
    <property type="term" value="F:catalytic activity"/>
    <property type="evidence" value="ECO:0007669"/>
    <property type="project" value="InterPro"/>
</dbReference>
<dbReference type="PROSITE" id="PS00012">
    <property type="entry name" value="PHOSPHOPANTETHEINE"/>
    <property type="match status" value="1"/>
</dbReference>
<keyword evidence="7" id="KW-1185">Reference proteome</keyword>
<dbReference type="FunFam" id="1.10.1200.10:FF:000016">
    <property type="entry name" value="Non-ribosomal peptide synthase"/>
    <property type="match status" value="1"/>
</dbReference>
<evidence type="ECO:0000259" key="5">
    <source>
        <dbReference type="PROSITE" id="PS50075"/>
    </source>
</evidence>
<dbReference type="SUPFAM" id="SSF52777">
    <property type="entry name" value="CoA-dependent acyltransferases"/>
    <property type="match status" value="4"/>
</dbReference>
<dbReference type="CDD" id="cd05930">
    <property type="entry name" value="A_NRPS"/>
    <property type="match status" value="1"/>
</dbReference>
<dbReference type="InterPro" id="IPR020845">
    <property type="entry name" value="AMP-binding_CS"/>
</dbReference>
<dbReference type="RefSeq" id="WP_004561804.1">
    <property type="nucleotide sequence ID" value="NZ_AOUO01000725.1"/>
</dbReference>
<dbReference type="SUPFAM" id="SSF56801">
    <property type="entry name" value="Acetyl-CoA synthetase-like"/>
    <property type="match status" value="2"/>
</dbReference>
<dbReference type="Gene3D" id="2.30.38.10">
    <property type="entry name" value="Luciferase, Domain 3"/>
    <property type="match status" value="1"/>
</dbReference>
<dbReference type="GO" id="GO:0008610">
    <property type="term" value="P:lipid biosynthetic process"/>
    <property type="evidence" value="ECO:0007669"/>
    <property type="project" value="UniProtKB-ARBA"/>
</dbReference>
<dbReference type="SMART" id="SM00823">
    <property type="entry name" value="PKS_PP"/>
    <property type="match status" value="2"/>
</dbReference>
<evidence type="ECO:0000256" key="4">
    <source>
        <dbReference type="SAM" id="MobiDB-lite"/>
    </source>
</evidence>
<dbReference type="InterPro" id="IPR009081">
    <property type="entry name" value="PP-bd_ACP"/>
</dbReference>
<keyword evidence="2" id="KW-0596">Phosphopantetheine</keyword>
<dbReference type="Gene3D" id="3.40.50.12780">
    <property type="entry name" value="N-terminal domain of ligase-like"/>
    <property type="match status" value="1"/>
</dbReference>
<comment type="caution">
    <text evidence="6">The sequence shown here is derived from an EMBL/GenBank/DDBJ whole genome shotgun (WGS) entry which is preliminary data.</text>
</comment>
<dbReference type="Pfam" id="PF00501">
    <property type="entry name" value="AMP-binding"/>
    <property type="match status" value="2"/>
</dbReference>
<feature type="compositionally biased region" description="Basic and acidic residues" evidence="4">
    <location>
        <begin position="2075"/>
        <end position="2084"/>
    </location>
</feature>
<dbReference type="eggNOG" id="COG1020">
    <property type="taxonomic scope" value="Bacteria"/>
</dbReference>
<dbReference type="Proteomes" id="UP000014139">
    <property type="component" value="Unassembled WGS sequence"/>
</dbReference>
<dbReference type="CDD" id="cd19531">
    <property type="entry name" value="LCL_NRPS-like"/>
    <property type="match status" value="1"/>
</dbReference>
<evidence type="ECO:0000256" key="3">
    <source>
        <dbReference type="ARBA" id="ARBA00022553"/>
    </source>
</evidence>
<dbReference type="PANTHER" id="PTHR45527">
    <property type="entry name" value="NONRIBOSOMAL PEPTIDE SYNTHETASE"/>
    <property type="match status" value="1"/>
</dbReference>
<feature type="domain" description="Carrier" evidence="5">
    <location>
        <begin position="670"/>
        <end position="745"/>
    </location>
</feature>
<evidence type="ECO:0000313" key="7">
    <source>
        <dbReference type="Proteomes" id="UP000014139"/>
    </source>
</evidence>
<dbReference type="InterPro" id="IPR025110">
    <property type="entry name" value="AMP-bd_C"/>
</dbReference>
<dbReference type="InterPro" id="IPR020806">
    <property type="entry name" value="PKS_PP-bd"/>
</dbReference>
<dbReference type="GO" id="GO:0044550">
    <property type="term" value="P:secondary metabolite biosynthetic process"/>
    <property type="evidence" value="ECO:0007669"/>
    <property type="project" value="TreeGrafter"/>
</dbReference>
<dbReference type="Gene3D" id="1.10.1200.10">
    <property type="entry name" value="ACP-like"/>
    <property type="match status" value="2"/>
</dbReference>
<dbReference type="Pfam" id="PF13193">
    <property type="entry name" value="AMP-binding_C"/>
    <property type="match status" value="2"/>
</dbReference>
<proteinExistence type="predicted"/>
<protein>
    <submittedName>
        <fullName evidence="6">Non-ribosomal peptide synthetase</fullName>
    </submittedName>
</protein>
<feature type="domain" description="Carrier" evidence="5">
    <location>
        <begin position="1976"/>
        <end position="2051"/>
    </location>
</feature>
<dbReference type="EMBL" id="AOUO01000725">
    <property type="protein sequence ID" value="EOD59667.1"/>
    <property type="molecule type" value="Genomic_DNA"/>
</dbReference>
<reference evidence="6 7" key="1">
    <citation type="submission" date="2013-02" db="EMBL/GenBank/DDBJ databases">
        <title>Draft genome sequence of Amycolatopsis vancoresmycina strain DSM 44592T.</title>
        <authorList>
            <person name="Kumar S."/>
            <person name="Kaur N."/>
            <person name="Kaur C."/>
            <person name="Raghava G.P.S."/>
            <person name="Mayilraj S."/>
        </authorList>
    </citation>
    <scope>NUCLEOTIDE SEQUENCE [LARGE SCALE GENOMIC DNA]</scope>
    <source>
        <strain evidence="6 7">DSM 44592</strain>
    </source>
</reference>
<dbReference type="Gene3D" id="3.30.559.30">
    <property type="entry name" value="Nonribosomal peptide synthetase, condensation domain"/>
    <property type="match status" value="2"/>
</dbReference>
<dbReference type="OrthoDB" id="3880429at2"/>
<dbReference type="InterPro" id="IPR000873">
    <property type="entry name" value="AMP-dep_synth/lig_dom"/>
</dbReference>
<accession>R1FJD4</accession>
<dbReference type="GO" id="GO:0005737">
    <property type="term" value="C:cytoplasm"/>
    <property type="evidence" value="ECO:0007669"/>
    <property type="project" value="TreeGrafter"/>
</dbReference>
<dbReference type="PATRIC" id="fig|1292037.4.peg.7791"/>
<evidence type="ECO:0000313" key="6">
    <source>
        <dbReference type="EMBL" id="EOD59667.1"/>
    </source>
</evidence>
<organism evidence="6 7">
    <name type="scientific">Amycolatopsis vancoresmycina DSM 44592</name>
    <dbReference type="NCBI Taxonomy" id="1292037"/>
    <lineage>
        <taxon>Bacteria</taxon>
        <taxon>Bacillati</taxon>
        <taxon>Actinomycetota</taxon>
        <taxon>Actinomycetes</taxon>
        <taxon>Pseudonocardiales</taxon>
        <taxon>Pseudonocardiaceae</taxon>
        <taxon>Amycolatopsis</taxon>
    </lineage>
</organism>
<comment type="cofactor">
    <cofactor evidence="1">
        <name>pantetheine 4'-phosphate</name>
        <dbReference type="ChEBI" id="CHEBI:47942"/>
    </cofactor>
</comment>
<dbReference type="InterPro" id="IPR045851">
    <property type="entry name" value="AMP-bd_C_sf"/>
</dbReference>
<dbReference type="InterPro" id="IPR023213">
    <property type="entry name" value="CAT-like_dom_sf"/>
</dbReference>
<sequence>MSGNAANHPVPAASVQERMWFAERLEPGDGLYNMPFAWRVHGTLSAEALERAIAVVVERHEILRTAFAEQDGRLYQHVGAPWTPAIERLDLRGAPDAEHRLAEWLREAARRTFDLGQARLLRVGLADLDDNQQVLFLCVHHIVWDATSTRLFLRELKDCYDAFAVEAGPPAETVWVEQALPLPVQFLGQAARTPGKTALVFDGTSLSYAELGRRARAVAGYLTGRGLGRGDLVGVYLDRSADLVPVLLGVLLSGAAYVPLDPIYPPQRIAGMLEDAQAALLIAGGELPAEIAATGVETAALDTVLAAAPLAGGAAVTGDDIAYVIYTSGSTGRPKGVRVTHRGLANLLRSMAAKPGFGDQDTMLALTTACFDIAALELFLPLITGGTVEVAPAEIARDGELLGRHLARTRPTHLQATPATWRMLLAAGWPGDPELTVLCGGEALPRVLADELLPRARVVWNLYGPTETTIWSTAGRVTAGPITLGEPVTNTTLSILDEAMRPVPPGEPGELWIGGDGVAAGYLRRPELTAERFRPDPADPARGVLYRTGDLVRLLPGGQLEYVNRVDNQIKLHGFRIEPGEIESLLRGRPEIADAVVLLDGDKLAAYLDCAGPPPSVASLRAFLGSHLPEYMIPAAFLVVEEFPLTGNGKVDRRALAELGGQLPAGPRAEPATPTERLLTGIFADVLGCPEPGVDDSFLELGGHSLMLAQLTGEIAARTGISLSIADVYQLARPRELAAHLDSLAGTATTGPAEPAQAGTPASSMQEQMWLAEQMVAAGPSYNVPLTWRITGELDPAALQAALGALTERHEILRAAFRQRQGRLRQIVTDPWVPELARTDLRERPGADAGAVVDALVDQEAETAFDLGSGRPLRAHLVTLAPGEHVLLLCLHHIVFDAQSLPVLQRDLDHAYRRALGLAAPDLPAPVQFAEVTQRQRDELESADGEDVLGYWTERLTGAPETLDLGTPPRQTGPHGAVPVPFSPDFAERAAALCDEHRVSWYMVAVAAVSAWLHRTANSDDITFGLPVANREDEDLEDVLGPCLNTVVLRSQATPGTTFGELLGEVRDAMLDAFEYQAAPLPAVLKQLDPQRRHGHTPFLDVMLNLVTGESTGHALGPATMTPRPFDRWEHETKFGLTVTFVEETGKLSAVLSYRGDRHPAARVQRLADGLGRVLDGIGDLAGRPLAEILPSGRAQFRDFALSQADERASAPGKAALDRWTRRLDGAPAFPALTPPLRQAQPGSVPIPLSPAALQQLRRLRAEQRMSCSWFMVAATALAALLHRWTGQDEVTFGFPVANRDEFPDLLGPCLNTVVLRSECDDETTVLGLLHTVRETALAAFDDQRVPFEDVVDGLRPPRRPGWTPYADVTLAATAVGRVRTELGGAALTPLELDHTGAGYAAKLGLTVGFEESNGRLHGTILYRGDRITDGEAHRMAAWIGRFVDTFAEIVHQPVRTLDLLGAGELAELAGFEQTAPAGEATTVPALFAAQLAARPDAPAIRTGRGVLSYAALDRRAEALASVLRANATGDRPVAALVLPRGADLVVAMLAAWKAGFVYSPLDPAYPEGRIRFILEDLGACAVVTDSPADVAGAVPPGTTVVDVGKVPEVTARAEAALPDPDSTAYVLYTSGTTGEPKGVAYSHASLAHVTRWHVDTFGVRPGDRVSQIHSVAFDMTEYEVWPALCGGAELLPYERPVVVPELLAWLGEQDVTMFFTPTPLAEALWTTGTAPASLRWLFFAGSPLTTVPPETPYGVCDAYGPTETYITTTHVLDVATATALNCVGRPIDGVHAYVLDPAGQRCPAGMPGELFVGGATVSQGYWGRADLTRERFTDRDPDGRPGWLYRTGDRARWLPDGTLEYLGRLDRQLKIRGYRIEPAEIETQLQLDPLVHQAVVRGFPGDAAALVAYLVAPPGGAQDTQSVLAGLKTRLPEFMVPNAVVWLAALPLNHRGKLDVDALPAPGREDRVGATAWTAPEAGTEQRIAAVWSAVLGLEAVGAHDNFFDLGGNSLLLGALHSRLERELSITLPIRRLFEHPTVHALAQALEAGPAPQASTVDVRGRAERARARRARPGRPEKMGDAA</sequence>
<dbReference type="Gene3D" id="3.40.50.980">
    <property type="match status" value="2"/>
</dbReference>